<keyword evidence="1" id="KW-0472">Membrane</keyword>
<proteinExistence type="predicted"/>
<name>A0A7S1B1M1_NOCSC</name>
<evidence type="ECO:0000313" key="2">
    <source>
        <dbReference type="EMBL" id="CAD8871534.1"/>
    </source>
</evidence>
<reference evidence="2" key="1">
    <citation type="submission" date="2021-01" db="EMBL/GenBank/DDBJ databases">
        <authorList>
            <person name="Corre E."/>
            <person name="Pelletier E."/>
            <person name="Niang G."/>
            <person name="Scheremetjew M."/>
            <person name="Finn R."/>
            <person name="Kale V."/>
            <person name="Holt S."/>
            <person name="Cochrane G."/>
            <person name="Meng A."/>
            <person name="Brown T."/>
            <person name="Cohen L."/>
        </authorList>
    </citation>
    <scope>NUCLEOTIDE SEQUENCE</scope>
</reference>
<feature type="transmembrane region" description="Helical" evidence="1">
    <location>
        <begin position="26"/>
        <end position="43"/>
    </location>
</feature>
<evidence type="ECO:0008006" key="3">
    <source>
        <dbReference type="Google" id="ProtNLM"/>
    </source>
</evidence>
<sequence>MLMACGFPCRSAVRGEGVFTTDKLDIVAVACLVGFSMSVSLCASDLGVVAALTGAVGATSLGYVLPGFLYWKLSQGQEMQVVPLEDRKELIPKSKAPQLVTTTWMRVGAVSLLSLGVILLPVGVTLTFVRI</sequence>
<organism evidence="2">
    <name type="scientific">Noctiluca scintillans</name>
    <name type="common">Sea sparkle</name>
    <name type="synonym">Red tide dinoflagellate</name>
    <dbReference type="NCBI Taxonomy" id="2966"/>
    <lineage>
        <taxon>Eukaryota</taxon>
        <taxon>Sar</taxon>
        <taxon>Alveolata</taxon>
        <taxon>Dinophyceae</taxon>
        <taxon>Noctilucales</taxon>
        <taxon>Noctilucaceae</taxon>
        <taxon>Noctiluca</taxon>
    </lineage>
</organism>
<keyword evidence="1" id="KW-1133">Transmembrane helix</keyword>
<accession>A0A7S1B1M1</accession>
<protein>
    <recommendedName>
        <fullName evidence="3">Amino acid transporter transmembrane domain-containing protein</fullName>
    </recommendedName>
</protein>
<feature type="transmembrane region" description="Helical" evidence="1">
    <location>
        <begin position="107"/>
        <end position="129"/>
    </location>
</feature>
<feature type="transmembrane region" description="Helical" evidence="1">
    <location>
        <begin position="50"/>
        <end position="71"/>
    </location>
</feature>
<dbReference type="EMBL" id="HBFQ01064687">
    <property type="protein sequence ID" value="CAD8871534.1"/>
    <property type="molecule type" value="Transcribed_RNA"/>
</dbReference>
<evidence type="ECO:0000256" key="1">
    <source>
        <dbReference type="SAM" id="Phobius"/>
    </source>
</evidence>
<keyword evidence="1" id="KW-0812">Transmembrane</keyword>
<gene>
    <name evidence="2" type="ORF">NSCI0253_LOCUS45891</name>
</gene>
<dbReference type="AlphaFoldDB" id="A0A7S1B1M1"/>